<reference evidence="4" key="1">
    <citation type="submission" date="2022-11" db="UniProtKB">
        <authorList>
            <consortium name="WormBaseParasite"/>
        </authorList>
    </citation>
    <scope>IDENTIFICATION</scope>
</reference>
<keyword evidence="3" id="KW-1185">Reference proteome</keyword>
<dbReference type="GO" id="GO:0005886">
    <property type="term" value="C:plasma membrane"/>
    <property type="evidence" value="ECO:0007669"/>
    <property type="project" value="TreeGrafter"/>
</dbReference>
<sequence length="144" mass="16316">MNAPSKIVYLFANLCLLACAVLRILRMPLLEEALLSFALPGSWIFLLFFARSAKLTGPFVQMIYSMIAGDMGLDKNDINYCEADHKVTNYASALDTFMTLFRICMNGMDYEEFGCTNYEPLAKTLFVLMIQAEMAWRQQVGIII</sequence>
<dbReference type="GO" id="GO:0005262">
    <property type="term" value="F:calcium channel activity"/>
    <property type="evidence" value="ECO:0007669"/>
    <property type="project" value="TreeGrafter"/>
</dbReference>
<dbReference type="PANTHER" id="PTHR10582:SF2">
    <property type="entry name" value="INACTIVE"/>
    <property type="match status" value="1"/>
</dbReference>
<proteinExistence type="predicted"/>
<feature type="transmembrane region" description="Helical" evidence="2">
    <location>
        <begin position="33"/>
        <end position="50"/>
    </location>
</feature>
<evidence type="ECO:0000313" key="4">
    <source>
        <dbReference type="WBParaSite" id="scaffold4154_cov361.g7713"/>
    </source>
</evidence>
<keyword evidence="2" id="KW-1133">Transmembrane helix</keyword>
<dbReference type="AlphaFoldDB" id="A0A915MM54"/>
<accession>A0A915MM54</accession>
<dbReference type="InterPro" id="IPR024862">
    <property type="entry name" value="TRPV"/>
</dbReference>
<dbReference type="PANTHER" id="PTHR10582">
    <property type="entry name" value="TRANSIENT RECEPTOR POTENTIAL ION CHANNEL PROTEIN"/>
    <property type="match status" value="1"/>
</dbReference>
<keyword evidence="2" id="KW-0472">Membrane</keyword>
<name>A0A915MM54_MELJA</name>
<evidence type="ECO:0000256" key="1">
    <source>
        <dbReference type="ARBA" id="ARBA00022737"/>
    </source>
</evidence>
<keyword evidence="2" id="KW-0812">Transmembrane</keyword>
<feature type="transmembrane region" description="Helical" evidence="2">
    <location>
        <begin position="7"/>
        <end position="27"/>
    </location>
</feature>
<dbReference type="WBParaSite" id="scaffold4154_cov361.g7713">
    <property type="protein sequence ID" value="scaffold4154_cov361.g7713"/>
    <property type="gene ID" value="scaffold4154_cov361.g7713"/>
</dbReference>
<evidence type="ECO:0000256" key="2">
    <source>
        <dbReference type="SAM" id="Phobius"/>
    </source>
</evidence>
<evidence type="ECO:0000313" key="3">
    <source>
        <dbReference type="Proteomes" id="UP000887561"/>
    </source>
</evidence>
<keyword evidence="1" id="KW-0677">Repeat</keyword>
<dbReference type="GO" id="GO:0098703">
    <property type="term" value="P:calcium ion import across plasma membrane"/>
    <property type="evidence" value="ECO:0007669"/>
    <property type="project" value="TreeGrafter"/>
</dbReference>
<organism evidence="3 4">
    <name type="scientific">Meloidogyne javanica</name>
    <name type="common">Root-knot nematode worm</name>
    <dbReference type="NCBI Taxonomy" id="6303"/>
    <lineage>
        <taxon>Eukaryota</taxon>
        <taxon>Metazoa</taxon>
        <taxon>Ecdysozoa</taxon>
        <taxon>Nematoda</taxon>
        <taxon>Chromadorea</taxon>
        <taxon>Rhabditida</taxon>
        <taxon>Tylenchina</taxon>
        <taxon>Tylenchomorpha</taxon>
        <taxon>Tylenchoidea</taxon>
        <taxon>Meloidogynidae</taxon>
        <taxon>Meloidogyninae</taxon>
        <taxon>Meloidogyne</taxon>
        <taxon>Meloidogyne incognita group</taxon>
    </lineage>
</organism>
<dbReference type="Proteomes" id="UP000887561">
    <property type="component" value="Unplaced"/>
</dbReference>
<protein>
    <submittedName>
        <fullName evidence="4">Uncharacterized protein</fullName>
    </submittedName>
</protein>